<dbReference type="PROSITE" id="PS50297">
    <property type="entry name" value="ANK_REP_REGION"/>
    <property type="match status" value="2"/>
</dbReference>
<keyword evidence="2" id="KW-0040">ANK repeat</keyword>
<reference evidence="4" key="1">
    <citation type="journal article" date="2015" name="Genom Data">
        <title>Genome sequences of six Phytophthora species associated with forests in New Zealand.</title>
        <authorList>
            <person name="Studholme D.J."/>
            <person name="McDougal R.L."/>
            <person name="Sambles C."/>
            <person name="Hansen E."/>
            <person name="Hardy G."/>
            <person name="Grant M."/>
            <person name="Ganley R.J."/>
            <person name="Williams N.M."/>
        </authorList>
    </citation>
    <scope>NUCLEOTIDE SEQUENCE</scope>
    <source>
        <strain evidence="4">NZFS 3630</strain>
    </source>
</reference>
<evidence type="ECO:0000313" key="5">
    <source>
        <dbReference type="Proteomes" id="UP000792063"/>
    </source>
</evidence>
<evidence type="ECO:0000256" key="1">
    <source>
        <dbReference type="ARBA" id="ARBA00005843"/>
    </source>
</evidence>
<comment type="similarity">
    <text evidence="1">Belongs to the protein kinase superfamily. TKL Ser/Thr protein kinase family.</text>
</comment>
<dbReference type="Gene3D" id="1.10.510.10">
    <property type="entry name" value="Transferase(Phosphotransferase) domain 1"/>
    <property type="match status" value="1"/>
</dbReference>
<dbReference type="Gene3D" id="1.25.40.20">
    <property type="entry name" value="Ankyrin repeat-containing domain"/>
    <property type="match status" value="1"/>
</dbReference>
<organism evidence="4 5">
    <name type="scientific">Phytophthora kernoviae</name>
    <dbReference type="NCBI Taxonomy" id="325452"/>
    <lineage>
        <taxon>Eukaryota</taxon>
        <taxon>Sar</taxon>
        <taxon>Stramenopiles</taxon>
        <taxon>Oomycota</taxon>
        <taxon>Peronosporomycetes</taxon>
        <taxon>Peronosporales</taxon>
        <taxon>Peronosporaceae</taxon>
        <taxon>Phytophthora</taxon>
    </lineage>
</organism>
<dbReference type="PROSITE" id="PS50011">
    <property type="entry name" value="PROTEIN_KINASE_DOM"/>
    <property type="match status" value="1"/>
</dbReference>
<protein>
    <recommendedName>
        <fullName evidence="3">Protein kinase domain-containing protein</fullName>
    </recommendedName>
</protein>
<dbReference type="AlphaFoldDB" id="A0A921SBP9"/>
<dbReference type="PANTHER" id="PTHR44329:SF214">
    <property type="entry name" value="PROTEIN KINASE DOMAIN-CONTAINING PROTEIN"/>
    <property type="match status" value="1"/>
</dbReference>
<dbReference type="Pfam" id="PF12796">
    <property type="entry name" value="Ank_2"/>
    <property type="match status" value="1"/>
</dbReference>
<reference evidence="4" key="2">
    <citation type="submission" date="2020-06" db="EMBL/GenBank/DDBJ databases">
        <authorList>
            <person name="Studholme D.J."/>
        </authorList>
    </citation>
    <scope>NUCLEOTIDE SEQUENCE</scope>
    <source>
        <strain evidence="4">NZFS 3630</strain>
    </source>
</reference>
<feature type="domain" description="Protein kinase" evidence="3">
    <location>
        <begin position="151"/>
        <end position="406"/>
    </location>
</feature>
<dbReference type="GO" id="GO:0004674">
    <property type="term" value="F:protein serine/threonine kinase activity"/>
    <property type="evidence" value="ECO:0007669"/>
    <property type="project" value="TreeGrafter"/>
</dbReference>
<dbReference type="PIRSF" id="PIRSF000654">
    <property type="entry name" value="Integrin-linked_kinase"/>
    <property type="match status" value="1"/>
</dbReference>
<dbReference type="Pfam" id="PF07714">
    <property type="entry name" value="PK_Tyr_Ser-Thr"/>
    <property type="match status" value="1"/>
</dbReference>
<dbReference type="InterPro" id="IPR036770">
    <property type="entry name" value="Ankyrin_rpt-contain_sf"/>
</dbReference>
<dbReference type="SUPFAM" id="SSF48403">
    <property type="entry name" value="Ankyrin repeat"/>
    <property type="match status" value="1"/>
</dbReference>
<dbReference type="Proteomes" id="UP000792063">
    <property type="component" value="Unassembled WGS sequence"/>
</dbReference>
<evidence type="ECO:0000256" key="2">
    <source>
        <dbReference type="PROSITE-ProRule" id="PRU00023"/>
    </source>
</evidence>
<dbReference type="InterPro" id="IPR002110">
    <property type="entry name" value="Ankyrin_rpt"/>
</dbReference>
<evidence type="ECO:0000259" key="3">
    <source>
        <dbReference type="PROSITE" id="PS50011"/>
    </source>
</evidence>
<dbReference type="EMBL" id="JPWU03000680">
    <property type="protein sequence ID" value="KAG2508709.1"/>
    <property type="molecule type" value="Genomic_DNA"/>
</dbReference>
<dbReference type="InterPro" id="IPR051681">
    <property type="entry name" value="Ser/Thr_Kinases-Pseudokinases"/>
</dbReference>
<feature type="repeat" description="ANK" evidence="2">
    <location>
        <begin position="61"/>
        <end position="93"/>
    </location>
</feature>
<name>A0A921SBP9_9STRA</name>
<accession>A0A921SBP9</accession>
<dbReference type="InterPro" id="IPR000719">
    <property type="entry name" value="Prot_kinase_dom"/>
</dbReference>
<dbReference type="PROSITE" id="PS50088">
    <property type="entry name" value="ANK_REPEAT"/>
    <property type="match status" value="2"/>
</dbReference>
<evidence type="ECO:0000313" key="4">
    <source>
        <dbReference type="EMBL" id="KAG2508709.1"/>
    </source>
</evidence>
<dbReference type="PANTHER" id="PTHR44329">
    <property type="entry name" value="SERINE/THREONINE-PROTEIN KINASE TNNI3K-RELATED"/>
    <property type="match status" value="1"/>
</dbReference>
<dbReference type="SUPFAM" id="SSF56112">
    <property type="entry name" value="Protein kinase-like (PK-like)"/>
    <property type="match status" value="1"/>
</dbReference>
<dbReference type="InterPro" id="IPR001245">
    <property type="entry name" value="Ser-Thr/Tyr_kinase_cat_dom"/>
</dbReference>
<sequence length="426" mass="47377">MACAQLGQAEFVPLLAAKNATMDATDSCGRTALMLAAEEGYQGVVEALLEHGAAIDVADTDGKTALMKAAYRAHDEVVLFLLEHNANAIATDNTGRTAATLARLNNRVDTERVIKNHQGIEFGMLSSSETVISAPSPAKAPDWFIPSREIRKEKDPFSFGSFGKVYRGWWLNSRVVIKCVNVEIDKEKEAFQREARIWQQARHPNILPFFGACNESSPCFFVCEEATNGNLKDYLFRKQQNGRSFVWRKLHELALGLLFLHERRIVHSDLKCNQVLISKDGAAMLTDFGLSFNSAEARGVGNGNTLGALRWKAPEVIRKDNPSAPNQKSDVYSLGMCIVEAVTGKVPWGDLPDPVVKFHVTREQFLPRPKAFQNDAQWELVKSLCAFDPSKRTELSDAISQLQDFAQEELIQERIGESNETAESEM</sequence>
<feature type="repeat" description="ANK" evidence="2">
    <location>
        <begin position="28"/>
        <end position="60"/>
    </location>
</feature>
<dbReference type="InterPro" id="IPR011009">
    <property type="entry name" value="Kinase-like_dom_sf"/>
</dbReference>
<comment type="caution">
    <text evidence="4">The sequence shown here is derived from an EMBL/GenBank/DDBJ whole genome shotgun (WGS) entry which is preliminary data.</text>
</comment>
<gene>
    <name evidence="4" type="ORF">JM18_008311</name>
</gene>
<dbReference type="SMART" id="SM00248">
    <property type="entry name" value="ANK"/>
    <property type="match status" value="2"/>
</dbReference>
<proteinExistence type="inferred from homology"/>
<dbReference type="GO" id="GO:0005524">
    <property type="term" value="F:ATP binding"/>
    <property type="evidence" value="ECO:0007669"/>
    <property type="project" value="InterPro"/>
</dbReference>